<dbReference type="PATRIC" id="fig|63186.3.peg.3384"/>
<keyword evidence="1" id="KW-0732">Signal</keyword>
<dbReference type="Pfam" id="PF01120">
    <property type="entry name" value="Alpha_L_fucos"/>
    <property type="match status" value="1"/>
</dbReference>
<dbReference type="InterPro" id="IPR057739">
    <property type="entry name" value="Glyco_hydro_29_N"/>
</dbReference>
<evidence type="ECO:0000259" key="2">
    <source>
        <dbReference type="Pfam" id="PF01120"/>
    </source>
</evidence>
<name>G0L131_ZOBGA</name>
<dbReference type="Gene3D" id="3.20.20.80">
    <property type="entry name" value="Glycosidases"/>
    <property type="match status" value="1"/>
</dbReference>
<proteinExistence type="predicted"/>
<dbReference type="GO" id="GO:0005975">
    <property type="term" value="P:carbohydrate metabolic process"/>
    <property type="evidence" value="ECO:0007669"/>
    <property type="project" value="InterPro"/>
</dbReference>
<feature type="signal peptide" evidence="1">
    <location>
        <begin position="1"/>
        <end position="34"/>
    </location>
</feature>
<dbReference type="KEGG" id="zga:ZOBELLIA_3470"/>
<dbReference type="STRING" id="63186.ZOBELLIA_3470"/>
<organism evidence="3 4">
    <name type="scientific">Zobellia galactanivorans (strain DSM 12802 / CCUG 47099 / CIP 106680 / NCIMB 13871 / Dsij)</name>
    <dbReference type="NCBI Taxonomy" id="63186"/>
    <lineage>
        <taxon>Bacteria</taxon>
        <taxon>Pseudomonadati</taxon>
        <taxon>Bacteroidota</taxon>
        <taxon>Flavobacteriia</taxon>
        <taxon>Flavobacteriales</taxon>
        <taxon>Flavobacteriaceae</taxon>
        <taxon>Zobellia</taxon>
    </lineage>
</organism>
<gene>
    <name evidence="3" type="ordered locus">zobellia_3470</name>
</gene>
<reference evidence="4" key="1">
    <citation type="submission" date="2009-07" db="EMBL/GenBank/DDBJ databases">
        <title>Complete genome sequence of Zobellia galactanivorans Dsij.</title>
        <authorList>
            <consortium name="Genoscope - CEA"/>
        </authorList>
    </citation>
    <scope>NUCLEOTIDE SEQUENCE [LARGE SCALE GENOMIC DNA]</scope>
    <source>
        <strain evidence="4">DSM 12802 / CCUG 47099 / CIP 106680 / NCIMB 13871 / Dsij</strain>
    </source>
</reference>
<dbReference type="HOGENOM" id="CLU_561232_0_0_10"/>
<protein>
    <submittedName>
        <fullName evidence="3">Conserved hypothetical periplasmic protein</fullName>
    </submittedName>
</protein>
<dbReference type="Gene3D" id="2.60.120.260">
    <property type="entry name" value="Galactose-binding domain-like"/>
    <property type="match status" value="1"/>
</dbReference>
<feature type="chain" id="PRO_5003402542" evidence="1">
    <location>
        <begin position="35"/>
        <end position="504"/>
    </location>
</feature>
<dbReference type="EMBL" id="FP476056">
    <property type="protein sequence ID" value="CAZ97608.1"/>
    <property type="molecule type" value="Genomic_DNA"/>
</dbReference>
<evidence type="ECO:0000256" key="1">
    <source>
        <dbReference type="SAM" id="SignalP"/>
    </source>
</evidence>
<reference evidence="3 4" key="2">
    <citation type="journal article" date="2012" name="Environ. Microbiol.">
        <title>Characterization of the first alginolytic operons in a marine bacterium: from their emergence in marine Flavobacteriia to their independent transfers to marine Proteobacteria and human gut Bacteroides.</title>
        <authorList>
            <person name="Thomas F."/>
            <person name="Barbeyron T."/>
            <person name="Tonon T."/>
            <person name="Genicot S."/>
            <person name="Czjzek M."/>
            <person name="Michel G."/>
        </authorList>
    </citation>
    <scope>NUCLEOTIDE SEQUENCE [LARGE SCALE GENOMIC DNA]</scope>
    <source>
        <strain evidence="4">DSM 12802 / CCUG 47099 / CIP 106680 / NCIMB 13871 / Dsij</strain>
    </source>
</reference>
<dbReference type="GO" id="GO:0004560">
    <property type="term" value="F:alpha-L-fucosidase activity"/>
    <property type="evidence" value="ECO:0007669"/>
    <property type="project" value="InterPro"/>
</dbReference>
<dbReference type="InterPro" id="IPR017853">
    <property type="entry name" value="GH"/>
</dbReference>
<sequence length="504" mass="57393">MVKKKNFKIDFPMVTLVKGCCLLFLLSVNLTLMAQEAPDPYAETVDKITNETLSPIPIDSETINVLSAGSALKSKNMQPKVLNFMFLWVESTAVGEHSLSWEVRAATSGVYSVTAEILGKYATIELLCNGEKRNVKVQSEDWSRLDLGSVQLKKGSNTIELAIQSKETIKISALELTRPSVAQGIMDEALSVRQDPDWFKDAGYGLMFQWTNRAIPKEGDSIKDWEKKINDFDVQEFVDMVEETGAAYVIWSITWGQQYISAPIASLDKLIEGRTTKRDLLGEMADQLYAKNIKLIFYYHYGYDCYHSTDPEWLNHAGGYEADKSRLYKNVNDIIAEVGNRYGDKLNGWFFDGGQRYYDSRFDGTQEGVLSASFKEMSQAARKGNEERVLTYNSWILPRVTEYQDYYSGEGLQQFENLDEGSFVDGKHKGLMAHTCFPLEERWGHIDFNTPIKKSKYSVEELRGYVKNAQHNRYPLSINLEMYEDGSVSSESLKLLKELRKVVR</sequence>
<accession>G0L131</accession>
<dbReference type="SUPFAM" id="SSF51445">
    <property type="entry name" value="(Trans)glycosidases"/>
    <property type="match status" value="1"/>
</dbReference>
<dbReference type="AlphaFoldDB" id="G0L131"/>
<evidence type="ECO:0000313" key="4">
    <source>
        <dbReference type="Proteomes" id="UP000008898"/>
    </source>
</evidence>
<keyword evidence="4" id="KW-1185">Reference proteome</keyword>
<evidence type="ECO:0000313" key="3">
    <source>
        <dbReference type="EMBL" id="CAZ97608.1"/>
    </source>
</evidence>
<dbReference type="Proteomes" id="UP000008898">
    <property type="component" value="Chromosome"/>
</dbReference>
<feature type="domain" description="Glycoside hydrolase family 29 N-terminal" evidence="2">
    <location>
        <begin position="230"/>
        <end position="464"/>
    </location>
</feature>